<reference evidence="7" key="1">
    <citation type="submission" date="2021-04" db="EMBL/GenBank/DDBJ databases">
        <title>Genome based classification of Actinospica acidithermotolerans sp. nov., an actinobacterium isolated from an Indonesian hot spring.</title>
        <authorList>
            <person name="Kusuma A.B."/>
            <person name="Putra K.E."/>
            <person name="Nafisah S."/>
            <person name="Loh J."/>
            <person name="Nouioui I."/>
            <person name="Goodfellow M."/>
        </authorList>
    </citation>
    <scope>NUCLEOTIDE SEQUENCE</scope>
    <source>
        <strain evidence="7">DSM 45618</strain>
    </source>
</reference>
<dbReference type="InterPro" id="IPR051090">
    <property type="entry name" value="Inositol_monoP_superfamily"/>
</dbReference>
<protein>
    <recommendedName>
        <fullName evidence="9">Histidinol-phosphatase</fullName>
    </recommendedName>
</protein>
<accession>A0A8J7WTT2</accession>
<evidence type="ECO:0000313" key="8">
    <source>
        <dbReference type="Proteomes" id="UP000677913"/>
    </source>
</evidence>
<comment type="cofactor">
    <cofactor evidence="1 6">
        <name>Mg(2+)</name>
        <dbReference type="ChEBI" id="CHEBI:18420"/>
    </cofactor>
</comment>
<feature type="binding site" evidence="6">
    <location>
        <position position="87"/>
    </location>
    <ligand>
        <name>Mg(2+)</name>
        <dbReference type="ChEBI" id="CHEBI:18420"/>
        <label>1</label>
        <note>catalytic</note>
    </ligand>
</feature>
<organism evidence="7 8">
    <name type="scientific">Actinocrinis puniceicyclus</name>
    <dbReference type="NCBI Taxonomy" id="977794"/>
    <lineage>
        <taxon>Bacteria</taxon>
        <taxon>Bacillati</taxon>
        <taxon>Actinomycetota</taxon>
        <taxon>Actinomycetes</taxon>
        <taxon>Catenulisporales</taxon>
        <taxon>Actinospicaceae</taxon>
        <taxon>Actinocrinis</taxon>
    </lineage>
</organism>
<feature type="binding site" evidence="6">
    <location>
        <position position="69"/>
    </location>
    <ligand>
        <name>Mg(2+)</name>
        <dbReference type="ChEBI" id="CHEBI:18420"/>
        <label>1</label>
        <note>catalytic</note>
    </ligand>
</feature>
<sequence>MTGTSPDLAFAHYLADVADTIALRHFSTAGTAWHAKSDGSPVSIADEQIECALRTAIQHERPGDSVLGEEFGSLGHGQRRWIIEALDGTASFLAGEPEWSTLIALEEAGTVALGLATAPALRRRWWAARGTGAGHMPQNPRPHLPSE</sequence>
<dbReference type="AlphaFoldDB" id="A0A8J7WTT2"/>
<name>A0A8J7WTT2_9ACTN</name>
<dbReference type="Gene3D" id="3.30.540.10">
    <property type="entry name" value="Fructose-1,6-Bisphosphatase, subunit A, domain 1"/>
    <property type="match status" value="1"/>
</dbReference>
<dbReference type="GO" id="GO:0016791">
    <property type="term" value="F:phosphatase activity"/>
    <property type="evidence" value="ECO:0007669"/>
    <property type="project" value="UniProtKB-ARBA"/>
</dbReference>
<dbReference type="InterPro" id="IPR000760">
    <property type="entry name" value="Inositol_monophosphatase-like"/>
</dbReference>
<dbReference type="RefSeq" id="WP_211471319.1">
    <property type="nucleotide sequence ID" value="NZ_JAGSXH010000140.1"/>
</dbReference>
<dbReference type="Pfam" id="PF00459">
    <property type="entry name" value="Inositol_P"/>
    <property type="match status" value="1"/>
</dbReference>
<keyword evidence="4" id="KW-0378">Hydrolase</keyword>
<dbReference type="GO" id="GO:0000105">
    <property type="term" value="P:L-histidine biosynthetic process"/>
    <property type="evidence" value="ECO:0007669"/>
    <property type="project" value="TreeGrafter"/>
</dbReference>
<evidence type="ECO:0000313" key="7">
    <source>
        <dbReference type="EMBL" id="MBS2966342.1"/>
    </source>
</evidence>
<comment type="similarity">
    <text evidence="2">Belongs to the inositol monophosphatase superfamily.</text>
</comment>
<evidence type="ECO:0000256" key="4">
    <source>
        <dbReference type="ARBA" id="ARBA00022801"/>
    </source>
</evidence>
<evidence type="ECO:0000256" key="1">
    <source>
        <dbReference type="ARBA" id="ARBA00001946"/>
    </source>
</evidence>
<gene>
    <name evidence="7" type="ORF">KGA66_25070</name>
</gene>
<proteinExistence type="inferred from homology"/>
<dbReference type="EMBL" id="JAGSXH010000140">
    <property type="protein sequence ID" value="MBS2966342.1"/>
    <property type="molecule type" value="Genomic_DNA"/>
</dbReference>
<evidence type="ECO:0008006" key="9">
    <source>
        <dbReference type="Google" id="ProtNLM"/>
    </source>
</evidence>
<evidence type="ECO:0000256" key="5">
    <source>
        <dbReference type="ARBA" id="ARBA00022842"/>
    </source>
</evidence>
<dbReference type="PRINTS" id="PR00377">
    <property type="entry name" value="IMPHPHTASES"/>
</dbReference>
<dbReference type="PANTHER" id="PTHR43200:SF6">
    <property type="entry name" value="3'(2'),5'-BISPHOSPHATE NUCLEOTIDASE"/>
    <property type="match status" value="1"/>
</dbReference>
<evidence type="ECO:0000256" key="3">
    <source>
        <dbReference type="ARBA" id="ARBA00022723"/>
    </source>
</evidence>
<feature type="binding site" evidence="6">
    <location>
        <position position="86"/>
    </location>
    <ligand>
        <name>Mg(2+)</name>
        <dbReference type="ChEBI" id="CHEBI:18420"/>
        <label>1</label>
        <note>catalytic</note>
    </ligand>
</feature>
<evidence type="ECO:0000256" key="6">
    <source>
        <dbReference type="PIRSR" id="PIRSR600760-2"/>
    </source>
</evidence>
<keyword evidence="8" id="KW-1185">Reference proteome</keyword>
<dbReference type="Proteomes" id="UP000677913">
    <property type="component" value="Unassembled WGS sequence"/>
</dbReference>
<dbReference type="GO" id="GO:0046872">
    <property type="term" value="F:metal ion binding"/>
    <property type="evidence" value="ECO:0007669"/>
    <property type="project" value="UniProtKB-KW"/>
</dbReference>
<comment type="caution">
    <text evidence="7">The sequence shown here is derived from an EMBL/GenBank/DDBJ whole genome shotgun (WGS) entry which is preliminary data.</text>
</comment>
<keyword evidence="5 6" id="KW-0460">Magnesium</keyword>
<evidence type="ECO:0000256" key="2">
    <source>
        <dbReference type="ARBA" id="ARBA00009759"/>
    </source>
</evidence>
<dbReference type="SUPFAM" id="SSF56655">
    <property type="entry name" value="Carbohydrate phosphatase"/>
    <property type="match status" value="1"/>
</dbReference>
<keyword evidence="3 6" id="KW-0479">Metal-binding</keyword>
<dbReference type="PANTHER" id="PTHR43200">
    <property type="entry name" value="PHOSPHATASE"/>
    <property type="match status" value="1"/>
</dbReference>